<dbReference type="GO" id="GO:0045893">
    <property type="term" value="P:positive regulation of DNA-templated transcription"/>
    <property type="evidence" value="ECO:0007669"/>
    <property type="project" value="TreeGrafter"/>
</dbReference>
<evidence type="ECO:0000259" key="12">
    <source>
        <dbReference type="PROSITE" id="PS50934"/>
    </source>
</evidence>
<dbReference type="PANTHER" id="PTHR12802">
    <property type="entry name" value="SWI/SNF COMPLEX-RELATED"/>
    <property type="match status" value="1"/>
</dbReference>
<organism evidence="14 15">
    <name type="scientific">Mucor saturninus</name>
    <dbReference type="NCBI Taxonomy" id="64648"/>
    <lineage>
        <taxon>Eukaryota</taxon>
        <taxon>Fungi</taxon>
        <taxon>Fungi incertae sedis</taxon>
        <taxon>Mucoromycota</taxon>
        <taxon>Mucoromycotina</taxon>
        <taxon>Mucoromycetes</taxon>
        <taxon>Mucorales</taxon>
        <taxon>Mucorineae</taxon>
        <taxon>Mucoraceae</taxon>
        <taxon>Mucor</taxon>
    </lineage>
</organism>
<protein>
    <submittedName>
        <fullName evidence="14">Uncharacterized protein</fullName>
    </submittedName>
</protein>
<evidence type="ECO:0000256" key="7">
    <source>
        <dbReference type="ARBA" id="ARBA00023242"/>
    </source>
</evidence>
<dbReference type="PROSITE" id="PS50135">
    <property type="entry name" value="ZF_ZZ_2"/>
    <property type="match status" value="1"/>
</dbReference>
<dbReference type="InterPro" id="IPR041984">
    <property type="entry name" value="Rsc8/Ssr1/Ssr2_ZZ"/>
</dbReference>
<dbReference type="InterPro" id="IPR009057">
    <property type="entry name" value="Homeodomain-like_sf"/>
</dbReference>
<dbReference type="AlphaFoldDB" id="A0A8H7UZQ1"/>
<feature type="region of interest" description="Disordered" evidence="9">
    <location>
        <begin position="382"/>
        <end position="403"/>
    </location>
</feature>
<dbReference type="GO" id="GO:0008270">
    <property type="term" value="F:zinc ion binding"/>
    <property type="evidence" value="ECO:0007669"/>
    <property type="project" value="UniProtKB-KW"/>
</dbReference>
<accession>A0A8H7UZQ1</accession>
<dbReference type="SUPFAM" id="SSF46689">
    <property type="entry name" value="Homeodomain-like"/>
    <property type="match status" value="2"/>
</dbReference>
<dbReference type="InterPro" id="IPR000433">
    <property type="entry name" value="Znf_ZZ"/>
</dbReference>
<evidence type="ECO:0000259" key="10">
    <source>
        <dbReference type="PROSITE" id="PS50090"/>
    </source>
</evidence>
<dbReference type="FunFam" id="1.10.10.60:FF:000014">
    <property type="entry name" value="SWI/SNF complex subunit SMARCC2 isoform C"/>
    <property type="match status" value="1"/>
</dbReference>
<keyword evidence="6" id="KW-0804">Transcription</keyword>
<feature type="domain" description="SWIRM" evidence="12">
    <location>
        <begin position="63"/>
        <end position="160"/>
    </location>
</feature>
<dbReference type="PROSITE" id="PS50090">
    <property type="entry name" value="MYB_LIKE"/>
    <property type="match status" value="1"/>
</dbReference>
<dbReference type="Gene3D" id="1.10.10.10">
    <property type="entry name" value="Winged helix-like DNA-binding domain superfamily/Winged helix DNA-binding domain"/>
    <property type="match status" value="1"/>
</dbReference>
<dbReference type="CDD" id="cd02336">
    <property type="entry name" value="ZZ_RSC8"/>
    <property type="match status" value="1"/>
</dbReference>
<evidence type="ECO:0000313" key="14">
    <source>
        <dbReference type="EMBL" id="KAG2198023.1"/>
    </source>
</evidence>
<sequence length="559" mass="63370">MEDVNERLSPMDTSSPSRVSGLDETEPTVSVEEREQREAEKLAARAKIEQEARQYLVDQTQAVTVPPYASWFDMQQIHNIERVSLPEFFTHHNLSKTALIYQDYRDFMINTYRLNPKEYLAVTACRRNLAGDVCAIMRVHAFLEQWGLINFECDPSTWPSPVGPPFTGHFRVTADTPRGLAPFKPNIKPQASPSTGGGEMNVELRQKVFESSTGKDTKEYHCTTCGAECSRERYHSVKTKNMDLCALCYKEGRFPMTSFSSDFIRYEPSAYKHGSEDERAWSDEETLLLLEAIELYDDDWNTIAEYVGTKTREQCIFYFLQLPIDEPYRETEHRMKHSSVLEHQRTPFSQADNPVMSILAFLASAVDPEVASAAADAAIACQEQSSKKRKEEEETVEKSAKKPRTAIEKAASVALGSAAAKSKSLSLIEEKEIRRLVHSVVDTEVKKLELKMSYFDELEAVLENEMDSITQQRKDIFAYRLSVKKSEALLQEEIMRRGGIEQAVESGWTPQELQQFVQGSLFKEDYHLLDISNSNQEGLVHPATVMDEGGKPPLAVLSL</sequence>
<dbReference type="Pfam" id="PF00249">
    <property type="entry name" value="Myb_DNA-binding"/>
    <property type="match status" value="1"/>
</dbReference>
<evidence type="ECO:0000313" key="15">
    <source>
        <dbReference type="Proteomes" id="UP000603453"/>
    </source>
</evidence>
<keyword evidence="4" id="KW-0805">Transcription regulation</keyword>
<evidence type="ECO:0000256" key="2">
    <source>
        <dbReference type="ARBA" id="ARBA00022771"/>
    </source>
</evidence>
<feature type="domain" description="SANT" evidence="13">
    <location>
        <begin position="276"/>
        <end position="327"/>
    </location>
</feature>
<evidence type="ECO:0000256" key="9">
    <source>
        <dbReference type="SAM" id="MobiDB-lite"/>
    </source>
</evidence>
<evidence type="ECO:0000256" key="3">
    <source>
        <dbReference type="ARBA" id="ARBA00022833"/>
    </source>
</evidence>
<dbReference type="Gene3D" id="1.10.10.60">
    <property type="entry name" value="Homeodomain-like"/>
    <property type="match status" value="1"/>
</dbReference>
<proteinExistence type="predicted"/>
<dbReference type="InterPro" id="IPR017884">
    <property type="entry name" value="SANT_dom"/>
</dbReference>
<dbReference type="GO" id="GO:0003677">
    <property type="term" value="F:DNA binding"/>
    <property type="evidence" value="ECO:0007669"/>
    <property type="project" value="UniProtKB-KW"/>
</dbReference>
<keyword evidence="5" id="KW-0238">DNA-binding</keyword>
<keyword evidence="1" id="KW-0479">Metal-binding</keyword>
<dbReference type="OrthoDB" id="118550at2759"/>
<dbReference type="EMBL" id="JAEPRD010000118">
    <property type="protein sequence ID" value="KAG2198023.1"/>
    <property type="molecule type" value="Genomic_DNA"/>
</dbReference>
<feature type="compositionally biased region" description="Basic and acidic residues" evidence="9">
    <location>
        <begin position="385"/>
        <end position="400"/>
    </location>
</feature>
<dbReference type="SUPFAM" id="SSF57850">
    <property type="entry name" value="RING/U-box"/>
    <property type="match status" value="1"/>
</dbReference>
<keyword evidence="15" id="KW-1185">Reference proteome</keyword>
<name>A0A8H7UZQ1_9FUNG</name>
<keyword evidence="3" id="KW-0862">Zinc</keyword>
<dbReference type="PANTHER" id="PTHR12802:SF41">
    <property type="entry name" value="BRAHMA ASSOCIATED PROTEIN 155 KDA"/>
    <property type="match status" value="1"/>
</dbReference>
<evidence type="ECO:0000256" key="5">
    <source>
        <dbReference type="ARBA" id="ARBA00023125"/>
    </source>
</evidence>
<keyword evidence="2 8" id="KW-0863">Zinc-finger</keyword>
<dbReference type="FunFam" id="1.10.10.10:FF:000020">
    <property type="entry name" value="SWI/SNF complex subunit SMARCC2 isoform c"/>
    <property type="match status" value="1"/>
</dbReference>
<evidence type="ECO:0000259" key="13">
    <source>
        <dbReference type="PROSITE" id="PS51293"/>
    </source>
</evidence>
<gene>
    <name evidence="14" type="ORF">INT47_004990</name>
</gene>
<dbReference type="PROSITE" id="PS50934">
    <property type="entry name" value="SWIRM"/>
    <property type="match status" value="1"/>
</dbReference>
<dbReference type="InterPro" id="IPR007526">
    <property type="entry name" value="SWIRM"/>
</dbReference>
<dbReference type="SMART" id="SM00717">
    <property type="entry name" value="SANT"/>
    <property type="match status" value="1"/>
</dbReference>
<dbReference type="InterPro" id="IPR001005">
    <property type="entry name" value="SANT/Myb"/>
</dbReference>
<dbReference type="Pfam" id="PF04433">
    <property type="entry name" value="SWIRM"/>
    <property type="match status" value="1"/>
</dbReference>
<reference evidence="14" key="1">
    <citation type="submission" date="2020-12" db="EMBL/GenBank/DDBJ databases">
        <title>Metabolic potential, ecology and presence of endohyphal bacteria is reflected in genomic diversity of Mucoromycotina.</title>
        <authorList>
            <person name="Muszewska A."/>
            <person name="Okrasinska A."/>
            <person name="Steczkiewicz K."/>
            <person name="Drgas O."/>
            <person name="Orlowska M."/>
            <person name="Perlinska-Lenart U."/>
            <person name="Aleksandrzak-Piekarczyk T."/>
            <person name="Szatraj K."/>
            <person name="Zielenkiewicz U."/>
            <person name="Pilsyk S."/>
            <person name="Malc E."/>
            <person name="Mieczkowski P."/>
            <person name="Kruszewska J.S."/>
            <person name="Biernat P."/>
            <person name="Pawlowska J."/>
        </authorList>
    </citation>
    <scope>NUCLEOTIDE SEQUENCE</scope>
    <source>
        <strain evidence="14">WA0000017839</strain>
    </source>
</reference>
<dbReference type="InterPro" id="IPR036388">
    <property type="entry name" value="WH-like_DNA-bd_sf"/>
</dbReference>
<evidence type="ECO:0000256" key="1">
    <source>
        <dbReference type="ARBA" id="ARBA00022723"/>
    </source>
</evidence>
<dbReference type="Pfam" id="PF16495">
    <property type="entry name" value="SWIRM-assoc_1"/>
    <property type="match status" value="1"/>
</dbReference>
<evidence type="ECO:0000256" key="8">
    <source>
        <dbReference type="PROSITE-ProRule" id="PRU00228"/>
    </source>
</evidence>
<evidence type="ECO:0000259" key="11">
    <source>
        <dbReference type="PROSITE" id="PS50135"/>
    </source>
</evidence>
<feature type="region of interest" description="Disordered" evidence="9">
    <location>
        <begin position="1"/>
        <end position="38"/>
    </location>
</feature>
<feature type="domain" description="Myb-like" evidence="10">
    <location>
        <begin position="273"/>
        <end position="323"/>
    </location>
</feature>
<dbReference type="CDD" id="cd00167">
    <property type="entry name" value="SANT"/>
    <property type="match status" value="1"/>
</dbReference>
<keyword evidence="7" id="KW-0539">Nucleus</keyword>
<dbReference type="SMART" id="SM00291">
    <property type="entry name" value="ZnF_ZZ"/>
    <property type="match status" value="1"/>
</dbReference>
<evidence type="ECO:0000256" key="4">
    <source>
        <dbReference type="ARBA" id="ARBA00023015"/>
    </source>
</evidence>
<dbReference type="Pfam" id="PF00569">
    <property type="entry name" value="ZZ"/>
    <property type="match status" value="1"/>
</dbReference>
<dbReference type="PROSITE" id="PS51293">
    <property type="entry name" value="SANT"/>
    <property type="match status" value="1"/>
</dbReference>
<dbReference type="GO" id="GO:0042393">
    <property type="term" value="F:histone binding"/>
    <property type="evidence" value="ECO:0007669"/>
    <property type="project" value="TreeGrafter"/>
</dbReference>
<dbReference type="InterPro" id="IPR032451">
    <property type="entry name" value="SMARCC_C"/>
</dbReference>
<feature type="domain" description="ZZ-type" evidence="11">
    <location>
        <begin position="217"/>
        <end position="271"/>
    </location>
</feature>
<dbReference type="GO" id="GO:0016514">
    <property type="term" value="C:SWI/SNF complex"/>
    <property type="evidence" value="ECO:0007669"/>
    <property type="project" value="TreeGrafter"/>
</dbReference>
<comment type="caution">
    <text evidence="14">The sequence shown here is derived from an EMBL/GenBank/DDBJ whole genome shotgun (WGS) entry which is preliminary data.</text>
</comment>
<dbReference type="Proteomes" id="UP000603453">
    <property type="component" value="Unassembled WGS sequence"/>
</dbReference>
<evidence type="ECO:0000256" key="6">
    <source>
        <dbReference type="ARBA" id="ARBA00023163"/>
    </source>
</evidence>